<name>A0A6J5Q7Q2_9CAUD</name>
<evidence type="ECO:0000313" key="2">
    <source>
        <dbReference type="EMBL" id="CAB4146449.1"/>
    </source>
</evidence>
<evidence type="ECO:0000313" key="10">
    <source>
        <dbReference type="EMBL" id="CAB4218694.1"/>
    </source>
</evidence>
<accession>A0A6J5Q7Q2</accession>
<protein>
    <submittedName>
        <fullName evidence="5">Uncharacterized protein</fullName>
    </submittedName>
</protein>
<reference evidence="5" key="1">
    <citation type="submission" date="2020-05" db="EMBL/GenBank/DDBJ databases">
        <authorList>
            <person name="Chiriac C."/>
            <person name="Salcher M."/>
            <person name="Ghai R."/>
            <person name="Kavagutti S V."/>
        </authorList>
    </citation>
    <scope>NUCLEOTIDE SEQUENCE</scope>
</reference>
<dbReference type="EMBL" id="LR796953">
    <property type="protein sequence ID" value="CAB4177541.1"/>
    <property type="molecule type" value="Genomic_DNA"/>
</dbReference>
<dbReference type="EMBL" id="LR796881">
    <property type="protein sequence ID" value="CAB4172359.1"/>
    <property type="molecule type" value="Genomic_DNA"/>
</dbReference>
<evidence type="ECO:0000313" key="9">
    <source>
        <dbReference type="EMBL" id="CAB4213840.1"/>
    </source>
</evidence>
<dbReference type="EMBL" id="LR796470">
    <property type="protein sequence ID" value="CAB4146449.1"/>
    <property type="molecule type" value="Genomic_DNA"/>
</dbReference>
<evidence type="ECO:0000313" key="5">
    <source>
        <dbReference type="EMBL" id="CAB4177541.1"/>
    </source>
</evidence>
<proteinExistence type="predicted"/>
<evidence type="ECO:0000313" key="6">
    <source>
        <dbReference type="EMBL" id="CAB4183751.1"/>
    </source>
</evidence>
<evidence type="ECO:0000313" key="8">
    <source>
        <dbReference type="EMBL" id="CAB4199727.1"/>
    </source>
</evidence>
<sequence>MHGGPRPGAGRRKGSTNAKTAIERAATKEKLETLKAAGPLPLDILLGIMRSSTDQSVIIDCAKAAAPYVHPKLNSIEHKGDPDNPLETVTHIVLTSPETDDSSDRTAAEAHPGIHGPS</sequence>
<evidence type="ECO:0000313" key="7">
    <source>
        <dbReference type="EMBL" id="CAB4187358.1"/>
    </source>
</evidence>
<feature type="region of interest" description="Disordered" evidence="1">
    <location>
        <begin position="1"/>
        <end position="27"/>
    </location>
</feature>
<dbReference type="EMBL" id="LR797405">
    <property type="protein sequence ID" value="CAB4213840.1"/>
    <property type="molecule type" value="Genomic_DNA"/>
</dbReference>
<evidence type="ECO:0000313" key="11">
    <source>
        <dbReference type="EMBL" id="CAB5229094.1"/>
    </source>
</evidence>
<organism evidence="5">
    <name type="scientific">uncultured Caudovirales phage</name>
    <dbReference type="NCBI Taxonomy" id="2100421"/>
    <lineage>
        <taxon>Viruses</taxon>
        <taxon>Duplodnaviria</taxon>
        <taxon>Heunggongvirae</taxon>
        <taxon>Uroviricota</taxon>
        <taxon>Caudoviricetes</taxon>
        <taxon>Peduoviridae</taxon>
        <taxon>Maltschvirus</taxon>
        <taxon>Maltschvirus maltsch</taxon>
    </lineage>
</organism>
<dbReference type="EMBL" id="LR798397">
    <property type="protein sequence ID" value="CAB5229094.1"/>
    <property type="molecule type" value="Genomic_DNA"/>
</dbReference>
<dbReference type="EMBL" id="LR796763">
    <property type="protein sequence ID" value="CAB4164646.1"/>
    <property type="molecule type" value="Genomic_DNA"/>
</dbReference>
<evidence type="ECO:0000313" key="3">
    <source>
        <dbReference type="EMBL" id="CAB4164646.1"/>
    </source>
</evidence>
<dbReference type="EMBL" id="LR797463">
    <property type="protein sequence ID" value="CAB4218694.1"/>
    <property type="molecule type" value="Genomic_DNA"/>
</dbReference>
<gene>
    <name evidence="5" type="ORF">UFOVP1006_9</name>
    <name evidence="6" type="ORF">UFOVP1096_11</name>
    <name evidence="7" type="ORF">UFOVP1157_16</name>
    <name evidence="8" type="ORF">UFOVP1347_6</name>
    <name evidence="9" type="ORF">UFOVP1455_2</name>
    <name evidence="11" type="ORF">UFOVP1543_2</name>
    <name evidence="10" type="ORF">UFOVP1606_40</name>
    <name evidence="2" type="ORF">UFOVP497_19</name>
    <name evidence="3" type="ORF">UFOVP834_55</name>
    <name evidence="4" type="ORF">UFOVP922_16</name>
</gene>
<dbReference type="EMBL" id="LR797307">
    <property type="protein sequence ID" value="CAB4199727.1"/>
    <property type="molecule type" value="Genomic_DNA"/>
</dbReference>
<evidence type="ECO:0000256" key="1">
    <source>
        <dbReference type="SAM" id="MobiDB-lite"/>
    </source>
</evidence>
<evidence type="ECO:0000313" key="4">
    <source>
        <dbReference type="EMBL" id="CAB4172359.1"/>
    </source>
</evidence>
<dbReference type="EMBL" id="LR797102">
    <property type="protein sequence ID" value="CAB4187358.1"/>
    <property type="molecule type" value="Genomic_DNA"/>
</dbReference>
<feature type="region of interest" description="Disordered" evidence="1">
    <location>
        <begin position="93"/>
        <end position="118"/>
    </location>
</feature>
<dbReference type="EMBL" id="LR797060">
    <property type="protein sequence ID" value="CAB4183751.1"/>
    <property type="molecule type" value="Genomic_DNA"/>
</dbReference>